<dbReference type="GO" id="GO:0004540">
    <property type="term" value="F:RNA nuclease activity"/>
    <property type="evidence" value="ECO:0007669"/>
    <property type="project" value="InterPro"/>
</dbReference>
<evidence type="ECO:0000313" key="10">
    <source>
        <dbReference type="EMBL" id="SFK35794.1"/>
    </source>
</evidence>
<evidence type="ECO:0000259" key="9">
    <source>
        <dbReference type="Pfam" id="PF01850"/>
    </source>
</evidence>
<dbReference type="PANTHER" id="PTHR33653">
    <property type="entry name" value="RIBONUCLEASE VAPC2"/>
    <property type="match status" value="1"/>
</dbReference>
<dbReference type="EMBL" id="FORX01000021">
    <property type="protein sequence ID" value="SFK35794.1"/>
    <property type="molecule type" value="Genomic_DNA"/>
</dbReference>
<dbReference type="GO" id="GO:0004519">
    <property type="term" value="F:endonuclease activity"/>
    <property type="evidence" value="ECO:0007669"/>
    <property type="project" value="UniProtKB-KW"/>
</dbReference>
<dbReference type="InterPro" id="IPR002716">
    <property type="entry name" value="PIN_dom"/>
</dbReference>
<keyword evidence="5 8" id="KW-0378">Hydrolase</keyword>
<feature type="binding site" evidence="8">
    <location>
        <position position="7"/>
    </location>
    <ligand>
        <name>Mg(2+)</name>
        <dbReference type="ChEBI" id="CHEBI:18420"/>
    </ligand>
</feature>
<dbReference type="Pfam" id="PF01850">
    <property type="entry name" value="PIN"/>
    <property type="match status" value="1"/>
</dbReference>
<protein>
    <recommendedName>
        <fullName evidence="8">Ribonuclease VapC</fullName>
        <shortName evidence="8">RNase VapC</shortName>
        <ecNumber evidence="8">3.1.-.-</ecNumber>
    </recommendedName>
    <alternativeName>
        <fullName evidence="8">Toxin VapC</fullName>
    </alternativeName>
</protein>
<dbReference type="Gene3D" id="3.40.50.1010">
    <property type="entry name" value="5'-nuclease"/>
    <property type="match status" value="1"/>
</dbReference>
<feature type="binding site" evidence="8">
    <location>
        <position position="99"/>
    </location>
    <ligand>
        <name>Mg(2+)</name>
        <dbReference type="ChEBI" id="CHEBI:18420"/>
    </ligand>
</feature>
<dbReference type="SUPFAM" id="SSF88723">
    <property type="entry name" value="PIN domain-like"/>
    <property type="match status" value="1"/>
</dbReference>
<comment type="function">
    <text evidence="8">Toxic component of a toxin-antitoxin (TA) system. An RNase.</text>
</comment>
<dbReference type="InterPro" id="IPR029060">
    <property type="entry name" value="PIN-like_dom_sf"/>
</dbReference>
<dbReference type="GO" id="GO:0090729">
    <property type="term" value="F:toxin activity"/>
    <property type="evidence" value="ECO:0007669"/>
    <property type="project" value="UniProtKB-KW"/>
</dbReference>
<dbReference type="GO" id="GO:0000287">
    <property type="term" value="F:magnesium ion binding"/>
    <property type="evidence" value="ECO:0007669"/>
    <property type="project" value="UniProtKB-UniRule"/>
</dbReference>
<dbReference type="Proteomes" id="UP000198635">
    <property type="component" value="Unassembled WGS sequence"/>
</dbReference>
<comment type="similarity">
    <text evidence="7 8">Belongs to the PINc/VapC protein family.</text>
</comment>
<sequence>MITYLLDTNICIYVIKRSPTQVLERFRKADVSSIGISSITFSELMYGAAKSSRPEQNRIALTQFVAPLEIMPYDDSAAGRYGDLRACLERQGTPIGSLDMLIAAHALALDCVLVSNNLKEFVRVPHLRMENWTVE</sequence>
<keyword evidence="2 8" id="KW-1277">Toxin-antitoxin system</keyword>
<keyword evidence="4 8" id="KW-0479">Metal-binding</keyword>
<reference evidence="11" key="1">
    <citation type="submission" date="2016-10" db="EMBL/GenBank/DDBJ databases">
        <authorList>
            <person name="Varghese N."/>
            <person name="Submissions S."/>
        </authorList>
    </citation>
    <scope>NUCLEOTIDE SEQUENCE [LARGE SCALE GENOMIC DNA]</scope>
    <source>
        <strain evidence="11">DSM 5918</strain>
    </source>
</reference>
<evidence type="ECO:0000256" key="4">
    <source>
        <dbReference type="ARBA" id="ARBA00022723"/>
    </source>
</evidence>
<evidence type="ECO:0000256" key="6">
    <source>
        <dbReference type="ARBA" id="ARBA00022842"/>
    </source>
</evidence>
<dbReference type="InterPro" id="IPR022907">
    <property type="entry name" value="VapC_family"/>
</dbReference>
<evidence type="ECO:0000256" key="1">
    <source>
        <dbReference type="ARBA" id="ARBA00001946"/>
    </source>
</evidence>
<evidence type="ECO:0000256" key="7">
    <source>
        <dbReference type="ARBA" id="ARBA00038093"/>
    </source>
</evidence>
<proteinExistence type="inferred from homology"/>
<evidence type="ECO:0000256" key="5">
    <source>
        <dbReference type="ARBA" id="ARBA00022801"/>
    </source>
</evidence>
<keyword evidence="3 8" id="KW-0540">Nuclease</keyword>
<dbReference type="InterPro" id="IPR050556">
    <property type="entry name" value="Type_II_TA_system_RNase"/>
</dbReference>
<name>A0A1I3YV98_9BACT</name>
<dbReference type="RefSeq" id="WP_218143789.1">
    <property type="nucleotide sequence ID" value="NZ_FORX01000021.1"/>
</dbReference>
<dbReference type="PANTHER" id="PTHR33653:SF1">
    <property type="entry name" value="RIBONUCLEASE VAPC2"/>
    <property type="match status" value="1"/>
</dbReference>
<dbReference type="AlphaFoldDB" id="A0A1I3YV98"/>
<feature type="domain" description="PIN" evidence="9">
    <location>
        <begin position="4"/>
        <end position="125"/>
    </location>
</feature>
<comment type="cofactor">
    <cofactor evidence="1 8">
        <name>Mg(2+)</name>
        <dbReference type="ChEBI" id="CHEBI:18420"/>
    </cofactor>
</comment>
<keyword evidence="10" id="KW-0255">Endonuclease</keyword>
<keyword evidence="11" id="KW-1185">Reference proteome</keyword>
<dbReference type="EC" id="3.1.-.-" evidence="8"/>
<evidence type="ECO:0000313" key="11">
    <source>
        <dbReference type="Proteomes" id="UP000198635"/>
    </source>
</evidence>
<keyword evidence="8" id="KW-0800">Toxin</keyword>
<dbReference type="HAMAP" id="MF_00265">
    <property type="entry name" value="VapC_Nob1"/>
    <property type="match status" value="1"/>
</dbReference>
<accession>A0A1I3YV98</accession>
<dbReference type="GO" id="GO:0016787">
    <property type="term" value="F:hydrolase activity"/>
    <property type="evidence" value="ECO:0007669"/>
    <property type="project" value="UniProtKB-KW"/>
</dbReference>
<evidence type="ECO:0000256" key="8">
    <source>
        <dbReference type="HAMAP-Rule" id="MF_00265"/>
    </source>
</evidence>
<evidence type="ECO:0000256" key="3">
    <source>
        <dbReference type="ARBA" id="ARBA00022722"/>
    </source>
</evidence>
<organism evidence="10 11">
    <name type="scientific">Desulfomicrobium apsheronum</name>
    <dbReference type="NCBI Taxonomy" id="52560"/>
    <lineage>
        <taxon>Bacteria</taxon>
        <taxon>Pseudomonadati</taxon>
        <taxon>Thermodesulfobacteriota</taxon>
        <taxon>Desulfovibrionia</taxon>
        <taxon>Desulfovibrionales</taxon>
        <taxon>Desulfomicrobiaceae</taxon>
        <taxon>Desulfomicrobium</taxon>
    </lineage>
</organism>
<dbReference type="CDD" id="cd18735">
    <property type="entry name" value="PIN_HiVapC1-like"/>
    <property type="match status" value="1"/>
</dbReference>
<keyword evidence="6 8" id="KW-0460">Magnesium</keyword>
<evidence type="ECO:0000256" key="2">
    <source>
        <dbReference type="ARBA" id="ARBA00022649"/>
    </source>
</evidence>
<gene>
    <name evidence="8" type="primary">vapC</name>
    <name evidence="10" type="ORF">SAMN04488082_12144</name>
</gene>
<dbReference type="STRING" id="52560.SAMN04488082_12144"/>